<dbReference type="InterPro" id="IPR024738">
    <property type="entry name" value="Hfi1/Tada1"/>
</dbReference>
<dbReference type="PANTHER" id="PTHR21277:SF5">
    <property type="entry name" value="TRANSCRIPTIONAL ADAPTER 1"/>
    <property type="match status" value="1"/>
</dbReference>
<gene>
    <name evidence="7" type="ORF">B296_00001758</name>
</gene>
<dbReference type="GO" id="GO:0005634">
    <property type="term" value="C:nucleus"/>
    <property type="evidence" value="ECO:0007669"/>
    <property type="project" value="UniProtKB-SubCell"/>
</dbReference>
<dbReference type="CDD" id="cd22933">
    <property type="entry name" value="HFD_HFI1"/>
    <property type="match status" value="1"/>
</dbReference>
<dbReference type="GO" id="GO:0003713">
    <property type="term" value="F:transcription coactivator activity"/>
    <property type="evidence" value="ECO:0007669"/>
    <property type="project" value="TreeGrafter"/>
</dbReference>
<feature type="non-terminal residue" evidence="7">
    <location>
        <position position="1"/>
    </location>
</feature>
<comment type="caution">
    <text evidence="7">The sequence shown here is derived from an EMBL/GenBank/DDBJ whole genome shotgun (WGS) entry which is preliminary data.</text>
</comment>
<dbReference type="Pfam" id="PF12767">
    <property type="entry name" value="SAGA-Tad1"/>
    <property type="match status" value="1"/>
</dbReference>
<feature type="transmembrane region" description="Helical" evidence="6">
    <location>
        <begin position="72"/>
        <end position="91"/>
    </location>
</feature>
<protein>
    <recommendedName>
        <fullName evidence="9">Transcriptional coactivator Hfi1/Transcriptional adapter 1</fullName>
    </recommendedName>
</protein>
<sequence>YLHPPAAESLRHRIEATSAIVPSSGRGQLRSSPSLFSFLNLVVVLSRITFFSPFVFFFLYFSRFDPGGKPPVGIRFALIQATSAAWLFLGVPPPMRQPQPPLPPIMKHSRTNLGDLKSQITKRLGQERAQRYFSYLNDLLAQRLSKREFSKLCILTLGHENLPLHNQLITSILQNASRAKAPPPPVHHDKFAQMPTGIVSNGDVSPWLPHKIRSRSDNHRLKDCPSPLGPNGRAEVSAQQSSIPYDTAVLGQHDDPNSSDLQRLIQQQQFGPHRQPTKRARIDETPAHDPGAVHSQVLAEVVSVDQREDIEHRIEMASLKGPLQAPLGIPFCSASVGGARTPLSSGSASIDRFHRSYDSSELYHTEVLKKRMEKIAKALGLEGVTMDCANLLNNGLDVYLKRLIGSCIELVGGRTRHESIKQPISNLLPFAQPENGICVGIQMHGNVGLERTHVLSMQDFKVAMELKPQKLGEDLPMLLEKIYVRSFEE</sequence>
<keyword evidence="6" id="KW-1133">Transmembrane helix</keyword>
<evidence type="ECO:0000256" key="5">
    <source>
        <dbReference type="SAM" id="MobiDB-lite"/>
    </source>
</evidence>
<comment type="subcellular location">
    <subcellularLocation>
        <location evidence="1">Nucleus</location>
    </subcellularLocation>
</comment>
<feature type="compositionally biased region" description="Basic and acidic residues" evidence="5">
    <location>
        <begin position="214"/>
        <end position="223"/>
    </location>
</feature>
<name>A0A427B578_ENSVE</name>
<dbReference type="PANTHER" id="PTHR21277">
    <property type="entry name" value="TRANSCRIPTIONAL ADAPTER 1"/>
    <property type="match status" value="1"/>
</dbReference>
<dbReference type="Proteomes" id="UP000287651">
    <property type="component" value="Unassembled WGS sequence"/>
</dbReference>
<reference evidence="7 8" key="1">
    <citation type="journal article" date="2014" name="Agronomy (Basel)">
        <title>A Draft Genome Sequence for Ensete ventricosum, the Drought-Tolerant Tree Against Hunger.</title>
        <authorList>
            <person name="Harrison J."/>
            <person name="Moore K.A."/>
            <person name="Paszkiewicz K."/>
            <person name="Jones T."/>
            <person name="Grant M."/>
            <person name="Ambacheew D."/>
            <person name="Muzemil S."/>
            <person name="Studholme D.J."/>
        </authorList>
    </citation>
    <scope>NUCLEOTIDE SEQUENCE [LARGE SCALE GENOMIC DNA]</scope>
</reference>
<feature type="region of interest" description="Disordered" evidence="5">
    <location>
        <begin position="269"/>
        <end position="290"/>
    </location>
</feature>
<evidence type="ECO:0000256" key="2">
    <source>
        <dbReference type="ARBA" id="ARBA00023015"/>
    </source>
</evidence>
<evidence type="ECO:0000256" key="6">
    <source>
        <dbReference type="SAM" id="Phobius"/>
    </source>
</evidence>
<dbReference type="EMBL" id="AMZH03000460">
    <property type="protein sequence ID" value="RRT83633.1"/>
    <property type="molecule type" value="Genomic_DNA"/>
</dbReference>
<evidence type="ECO:0000313" key="8">
    <source>
        <dbReference type="Proteomes" id="UP000287651"/>
    </source>
</evidence>
<organism evidence="7 8">
    <name type="scientific">Ensete ventricosum</name>
    <name type="common">Abyssinian banana</name>
    <name type="synonym">Musa ensete</name>
    <dbReference type="NCBI Taxonomy" id="4639"/>
    <lineage>
        <taxon>Eukaryota</taxon>
        <taxon>Viridiplantae</taxon>
        <taxon>Streptophyta</taxon>
        <taxon>Embryophyta</taxon>
        <taxon>Tracheophyta</taxon>
        <taxon>Spermatophyta</taxon>
        <taxon>Magnoliopsida</taxon>
        <taxon>Liliopsida</taxon>
        <taxon>Zingiberales</taxon>
        <taxon>Musaceae</taxon>
        <taxon>Ensete</taxon>
    </lineage>
</organism>
<keyword evidence="3" id="KW-0804">Transcription</keyword>
<feature type="region of interest" description="Disordered" evidence="5">
    <location>
        <begin position="202"/>
        <end position="240"/>
    </location>
</feature>
<proteinExistence type="predicted"/>
<dbReference type="AlphaFoldDB" id="A0A427B578"/>
<keyword evidence="6" id="KW-0812">Transmembrane</keyword>
<evidence type="ECO:0000256" key="3">
    <source>
        <dbReference type="ARBA" id="ARBA00023163"/>
    </source>
</evidence>
<evidence type="ECO:0000256" key="4">
    <source>
        <dbReference type="ARBA" id="ARBA00023242"/>
    </source>
</evidence>
<dbReference type="GO" id="GO:0000124">
    <property type="term" value="C:SAGA complex"/>
    <property type="evidence" value="ECO:0007669"/>
    <property type="project" value="TreeGrafter"/>
</dbReference>
<accession>A0A427B578</accession>
<feature type="transmembrane region" description="Helical" evidence="6">
    <location>
        <begin position="38"/>
        <end position="60"/>
    </location>
</feature>
<evidence type="ECO:0008006" key="9">
    <source>
        <dbReference type="Google" id="ProtNLM"/>
    </source>
</evidence>
<keyword evidence="2" id="KW-0805">Transcription regulation</keyword>
<keyword evidence="4" id="KW-0539">Nucleus</keyword>
<evidence type="ECO:0000313" key="7">
    <source>
        <dbReference type="EMBL" id="RRT83633.1"/>
    </source>
</evidence>
<keyword evidence="6" id="KW-0472">Membrane</keyword>
<dbReference type="GO" id="GO:0006357">
    <property type="term" value="P:regulation of transcription by RNA polymerase II"/>
    <property type="evidence" value="ECO:0007669"/>
    <property type="project" value="TreeGrafter"/>
</dbReference>
<evidence type="ECO:0000256" key="1">
    <source>
        <dbReference type="ARBA" id="ARBA00004123"/>
    </source>
</evidence>